<sequence length="80" mass="8937">MIVSGNRYMLLTTRKGAVSDLVEVYGNDSLEEFRQHVQRHYPAACITGQELDGLEYVVAAWTHEDRAAAVKAIRTLDKSA</sequence>
<organism evidence="1">
    <name type="scientific">Podoviridae sp. ctRnx2</name>
    <dbReference type="NCBI Taxonomy" id="2826555"/>
    <lineage>
        <taxon>Viruses</taxon>
        <taxon>Duplodnaviria</taxon>
        <taxon>Heunggongvirae</taxon>
        <taxon>Uroviricota</taxon>
        <taxon>Caudoviricetes</taxon>
    </lineage>
</organism>
<reference evidence="1" key="1">
    <citation type="journal article" date="2021" name="Proc. Natl. Acad. Sci. U.S.A.">
        <title>A Catalog of Tens of Thousands of Viruses from Human Metagenomes Reveals Hidden Associations with Chronic Diseases.</title>
        <authorList>
            <person name="Tisza M.J."/>
            <person name="Buck C.B."/>
        </authorList>
    </citation>
    <scope>NUCLEOTIDE SEQUENCE</scope>
    <source>
        <strain evidence="1">CtRnx2</strain>
    </source>
</reference>
<proteinExistence type="predicted"/>
<name>A0A8S5QT69_9CAUD</name>
<protein>
    <submittedName>
        <fullName evidence="1">Uncharacterized protein</fullName>
    </submittedName>
</protein>
<accession>A0A8S5QT69</accession>
<dbReference type="EMBL" id="BK015724">
    <property type="protein sequence ID" value="DAE22041.1"/>
    <property type="molecule type" value="Genomic_DNA"/>
</dbReference>
<evidence type="ECO:0000313" key="1">
    <source>
        <dbReference type="EMBL" id="DAE22041.1"/>
    </source>
</evidence>